<proteinExistence type="predicted"/>
<keyword evidence="2" id="KW-1185">Reference proteome</keyword>
<gene>
    <name evidence="1" type="ORF">PDIGIT_LOCUS1450</name>
</gene>
<evidence type="ECO:0000313" key="2">
    <source>
        <dbReference type="Proteomes" id="UP001152607"/>
    </source>
</evidence>
<sequence length="67" mass="7490">MITTQETFEIAKTTAKPNPGIVVVAPVASPLSIRLPRLQLTVHLEQQLHPPLTLFTRLLISSITHYF</sequence>
<evidence type="ECO:0000313" key="1">
    <source>
        <dbReference type="EMBL" id="CAI6263630.1"/>
    </source>
</evidence>
<dbReference type="AlphaFoldDB" id="A0A9W4XQ09"/>
<organism evidence="1 2">
    <name type="scientific">Periconia digitata</name>
    <dbReference type="NCBI Taxonomy" id="1303443"/>
    <lineage>
        <taxon>Eukaryota</taxon>
        <taxon>Fungi</taxon>
        <taxon>Dikarya</taxon>
        <taxon>Ascomycota</taxon>
        <taxon>Pezizomycotina</taxon>
        <taxon>Dothideomycetes</taxon>
        <taxon>Pleosporomycetidae</taxon>
        <taxon>Pleosporales</taxon>
        <taxon>Massarineae</taxon>
        <taxon>Periconiaceae</taxon>
        <taxon>Periconia</taxon>
    </lineage>
</organism>
<comment type="caution">
    <text evidence="1">The sequence shown here is derived from an EMBL/GenBank/DDBJ whole genome shotgun (WGS) entry which is preliminary data.</text>
</comment>
<protein>
    <submittedName>
        <fullName evidence="1">Uncharacterized protein</fullName>
    </submittedName>
</protein>
<accession>A0A9W4XQ09</accession>
<name>A0A9W4XQ09_9PLEO</name>
<dbReference type="EMBL" id="CAOQHR010000001">
    <property type="protein sequence ID" value="CAI6263630.1"/>
    <property type="molecule type" value="Genomic_DNA"/>
</dbReference>
<dbReference type="Proteomes" id="UP001152607">
    <property type="component" value="Unassembled WGS sequence"/>
</dbReference>
<reference evidence="1" key="1">
    <citation type="submission" date="2023-01" db="EMBL/GenBank/DDBJ databases">
        <authorList>
            <person name="Van Ghelder C."/>
            <person name="Rancurel C."/>
        </authorList>
    </citation>
    <scope>NUCLEOTIDE SEQUENCE</scope>
    <source>
        <strain evidence="1">CNCM I-4278</strain>
    </source>
</reference>